<dbReference type="EMBL" id="CADCUK010000041">
    <property type="protein sequence ID" value="CAA9365859.1"/>
    <property type="molecule type" value="Genomic_DNA"/>
</dbReference>
<organism evidence="2">
    <name type="scientific">uncultured Nocardioidaceae bacterium</name>
    <dbReference type="NCBI Taxonomy" id="253824"/>
    <lineage>
        <taxon>Bacteria</taxon>
        <taxon>Bacillati</taxon>
        <taxon>Actinomycetota</taxon>
        <taxon>Actinomycetes</taxon>
        <taxon>Propionibacteriales</taxon>
        <taxon>Nocardioidaceae</taxon>
        <taxon>environmental samples</taxon>
    </lineage>
</organism>
<reference evidence="2" key="1">
    <citation type="submission" date="2020-02" db="EMBL/GenBank/DDBJ databases">
        <authorList>
            <person name="Meier V. D."/>
        </authorList>
    </citation>
    <scope>NUCLEOTIDE SEQUENCE</scope>
    <source>
        <strain evidence="2">AVDCRST_MAG47</strain>
    </source>
</reference>
<accession>A0A6J4MSW7</accession>
<sequence length="22" mass="2378">GRPRLGADRPRALPLGGHRPDL</sequence>
<gene>
    <name evidence="2" type="ORF">AVDCRST_MAG47-563</name>
</gene>
<feature type="compositionally biased region" description="Basic and acidic residues" evidence="1">
    <location>
        <begin position="1"/>
        <end position="11"/>
    </location>
</feature>
<name>A0A6J4MSW7_9ACTN</name>
<dbReference type="AlphaFoldDB" id="A0A6J4MSW7"/>
<evidence type="ECO:0000256" key="1">
    <source>
        <dbReference type="SAM" id="MobiDB-lite"/>
    </source>
</evidence>
<evidence type="ECO:0000313" key="2">
    <source>
        <dbReference type="EMBL" id="CAA9365859.1"/>
    </source>
</evidence>
<feature type="non-terminal residue" evidence="2">
    <location>
        <position position="22"/>
    </location>
</feature>
<protein>
    <submittedName>
        <fullName evidence="2">Uncharacterized protein</fullName>
    </submittedName>
</protein>
<feature type="region of interest" description="Disordered" evidence="1">
    <location>
        <begin position="1"/>
        <end position="22"/>
    </location>
</feature>
<feature type="non-terminal residue" evidence="2">
    <location>
        <position position="1"/>
    </location>
</feature>
<proteinExistence type="predicted"/>